<dbReference type="OrthoDB" id="7630121at2"/>
<dbReference type="RefSeq" id="WP_121211143.1">
    <property type="nucleotide sequence ID" value="NZ_RBIM01000004.1"/>
</dbReference>
<feature type="transmembrane region" description="Helical" evidence="1">
    <location>
        <begin position="95"/>
        <end position="118"/>
    </location>
</feature>
<evidence type="ECO:0000313" key="3">
    <source>
        <dbReference type="Proteomes" id="UP000273675"/>
    </source>
</evidence>
<dbReference type="Proteomes" id="UP000273675">
    <property type="component" value="Unassembled WGS sequence"/>
</dbReference>
<keyword evidence="1" id="KW-1133">Transmembrane helix</keyword>
<comment type="caution">
    <text evidence="2">The sequence shown here is derived from an EMBL/GenBank/DDBJ whole genome shotgun (WGS) entry which is preliminary data.</text>
</comment>
<proteinExistence type="predicted"/>
<gene>
    <name evidence="2" type="ORF">C7435_1928</name>
</gene>
<dbReference type="EMBL" id="RBIM01000004">
    <property type="protein sequence ID" value="RKQ96596.1"/>
    <property type="molecule type" value="Genomic_DNA"/>
</dbReference>
<evidence type="ECO:0000313" key="2">
    <source>
        <dbReference type="EMBL" id="RKQ96596.1"/>
    </source>
</evidence>
<accession>A0A495D3W4</accession>
<sequence>MEDQVSKLIRQRDRVLALAAVSFLFWQGAQLAENIVEEGGWDLGPYELVVQLLLVAGALGWAGASFLFLLYANRVRRSDTQSVIQDELFCHNQRLAIRCGFVALIGATSVLLAADLFIGFSATIALRALLIIGITAPLVTFLILGRDKLEDDA</sequence>
<keyword evidence="1" id="KW-0472">Membrane</keyword>
<name>A0A495D3W4_9PROT</name>
<keyword evidence="1" id="KW-0812">Transmembrane</keyword>
<organism evidence="2 3">
    <name type="scientific">Maricaulis maris</name>
    <dbReference type="NCBI Taxonomy" id="74318"/>
    <lineage>
        <taxon>Bacteria</taxon>
        <taxon>Pseudomonadati</taxon>
        <taxon>Pseudomonadota</taxon>
        <taxon>Alphaproteobacteria</taxon>
        <taxon>Maricaulales</taxon>
        <taxon>Maricaulaceae</taxon>
        <taxon>Maricaulis</taxon>
    </lineage>
</organism>
<evidence type="ECO:0000256" key="1">
    <source>
        <dbReference type="SAM" id="Phobius"/>
    </source>
</evidence>
<feature type="transmembrane region" description="Helical" evidence="1">
    <location>
        <begin position="48"/>
        <end position="72"/>
    </location>
</feature>
<reference evidence="2 3" key="1">
    <citation type="submission" date="2018-10" db="EMBL/GenBank/DDBJ databases">
        <title>Genomic Encyclopedia of Type Strains, Phase IV (KMG-IV): sequencing the most valuable type-strain genomes for metagenomic binning, comparative biology and taxonomic classification.</title>
        <authorList>
            <person name="Goeker M."/>
        </authorList>
    </citation>
    <scope>NUCLEOTIDE SEQUENCE [LARGE SCALE GENOMIC DNA]</scope>
    <source>
        <strain evidence="2 3">DSM 4734</strain>
    </source>
</reference>
<dbReference type="AlphaFoldDB" id="A0A495D3W4"/>
<protein>
    <submittedName>
        <fullName evidence="2">Uncharacterized protein</fullName>
    </submittedName>
</protein>
<feature type="transmembrane region" description="Helical" evidence="1">
    <location>
        <begin position="124"/>
        <end position="144"/>
    </location>
</feature>